<protein>
    <submittedName>
        <fullName evidence="1">Uncharacterized protein</fullName>
    </submittedName>
</protein>
<name>A0A0E9XSW0_ANGAN</name>
<organism evidence="1">
    <name type="scientific">Anguilla anguilla</name>
    <name type="common">European freshwater eel</name>
    <name type="synonym">Muraena anguilla</name>
    <dbReference type="NCBI Taxonomy" id="7936"/>
    <lineage>
        <taxon>Eukaryota</taxon>
        <taxon>Metazoa</taxon>
        <taxon>Chordata</taxon>
        <taxon>Craniata</taxon>
        <taxon>Vertebrata</taxon>
        <taxon>Euteleostomi</taxon>
        <taxon>Actinopterygii</taxon>
        <taxon>Neopterygii</taxon>
        <taxon>Teleostei</taxon>
        <taxon>Anguilliformes</taxon>
        <taxon>Anguillidae</taxon>
        <taxon>Anguilla</taxon>
    </lineage>
</organism>
<evidence type="ECO:0000313" key="1">
    <source>
        <dbReference type="EMBL" id="JAI04951.1"/>
    </source>
</evidence>
<accession>A0A0E9XSW0</accession>
<proteinExistence type="predicted"/>
<sequence>MPLSRLKILNNRL</sequence>
<reference evidence="1" key="2">
    <citation type="journal article" date="2015" name="Fish Shellfish Immunol.">
        <title>Early steps in the European eel (Anguilla anguilla)-Vibrio vulnificus interaction in the gills: Role of the RtxA13 toxin.</title>
        <authorList>
            <person name="Callol A."/>
            <person name="Pajuelo D."/>
            <person name="Ebbesson L."/>
            <person name="Teles M."/>
            <person name="MacKenzie S."/>
            <person name="Amaro C."/>
        </authorList>
    </citation>
    <scope>NUCLEOTIDE SEQUENCE</scope>
</reference>
<dbReference type="EMBL" id="GBXM01003627">
    <property type="protein sequence ID" value="JAI04951.1"/>
    <property type="molecule type" value="Transcribed_RNA"/>
</dbReference>
<reference evidence="1" key="1">
    <citation type="submission" date="2014-11" db="EMBL/GenBank/DDBJ databases">
        <authorList>
            <person name="Amaro Gonzalez C."/>
        </authorList>
    </citation>
    <scope>NUCLEOTIDE SEQUENCE</scope>
</reference>